<feature type="compositionally biased region" description="Basic and acidic residues" evidence="1">
    <location>
        <begin position="25"/>
        <end position="36"/>
    </location>
</feature>
<evidence type="ECO:0000313" key="2">
    <source>
        <dbReference type="EMBL" id="OQN96241.1"/>
    </source>
</evidence>
<dbReference type="InParanoid" id="A0A1V8SBP9"/>
<name>A0A1V8SBP9_9PEZI</name>
<feature type="region of interest" description="Disordered" evidence="1">
    <location>
        <begin position="144"/>
        <end position="182"/>
    </location>
</feature>
<dbReference type="EMBL" id="NAJO01000069">
    <property type="protein sequence ID" value="OQN96241.1"/>
    <property type="molecule type" value="Genomic_DNA"/>
</dbReference>
<keyword evidence="3" id="KW-1185">Reference proteome</keyword>
<feature type="region of interest" description="Disordered" evidence="1">
    <location>
        <begin position="25"/>
        <end position="46"/>
    </location>
</feature>
<organism evidence="2 3">
    <name type="scientific">Cryoendolithus antarcticus</name>
    <dbReference type="NCBI Taxonomy" id="1507870"/>
    <lineage>
        <taxon>Eukaryota</taxon>
        <taxon>Fungi</taxon>
        <taxon>Dikarya</taxon>
        <taxon>Ascomycota</taxon>
        <taxon>Pezizomycotina</taxon>
        <taxon>Dothideomycetes</taxon>
        <taxon>Dothideomycetidae</taxon>
        <taxon>Cladosporiales</taxon>
        <taxon>Cladosporiaceae</taxon>
        <taxon>Cryoendolithus</taxon>
    </lineage>
</organism>
<reference evidence="3" key="1">
    <citation type="submission" date="2017-03" db="EMBL/GenBank/DDBJ databases">
        <title>Genomes of endolithic fungi from Antarctica.</title>
        <authorList>
            <person name="Coleine C."/>
            <person name="Masonjones S."/>
            <person name="Stajich J.E."/>
        </authorList>
    </citation>
    <scope>NUCLEOTIDE SEQUENCE [LARGE SCALE GENOMIC DNA]</scope>
    <source>
        <strain evidence="3">CCFEE 5527</strain>
    </source>
</reference>
<dbReference type="AlphaFoldDB" id="A0A1V8SBP9"/>
<evidence type="ECO:0000313" key="3">
    <source>
        <dbReference type="Proteomes" id="UP000192596"/>
    </source>
</evidence>
<accession>A0A1V8SBP9</accession>
<feature type="compositionally biased region" description="Basic and acidic residues" evidence="1">
    <location>
        <begin position="160"/>
        <end position="178"/>
    </location>
</feature>
<gene>
    <name evidence="2" type="ORF">B0A48_17803</name>
</gene>
<sequence length="393" mass="43573">MDSSRTASDAELGCQAITTRLEDQIKSEKQVEDTRSHASCTAESDCNAVEPGQVARECAACKPWSENETTAAIGRMYSSRSRPPPAPADVRTFDDRGAWLYSYSFKSMVLVEPAPEEYHSPGECDAVPSQSNGTMAMQARIARRRSRSPEHMGTVDAAYDPDHSVARSSRDTLHDSPPSKRRCTAELAVRSRLEISNPVSVSTEQQTASRKVVRKLEQGEIGVCKPESRESSLPSATERHLMQTLTEAFHPDKLFAARYATPSSAEEAAFSALVEQWRHETHVMFAKLSGYANLRVFPTPPVKARCHRVGCQDLQQSGSSGSLGLCDCQIRRAFKGLSKVQLRGELTRWDPELFSIYCAEGVREDFWSNAVQIIAVVSDMHMEAREDVRILSL</sequence>
<proteinExistence type="predicted"/>
<dbReference type="Proteomes" id="UP000192596">
    <property type="component" value="Unassembled WGS sequence"/>
</dbReference>
<evidence type="ECO:0000256" key="1">
    <source>
        <dbReference type="SAM" id="MobiDB-lite"/>
    </source>
</evidence>
<comment type="caution">
    <text evidence="2">The sequence shown here is derived from an EMBL/GenBank/DDBJ whole genome shotgun (WGS) entry which is preliminary data.</text>
</comment>
<protein>
    <submittedName>
        <fullName evidence="2">Uncharacterized protein</fullName>
    </submittedName>
</protein>